<organism evidence="1">
    <name type="scientific">Anguilla anguilla</name>
    <name type="common">European freshwater eel</name>
    <name type="synonym">Muraena anguilla</name>
    <dbReference type="NCBI Taxonomy" id="7936"/>
    <lineage>
        <taxon>Eukaryota</taxon>
        <taxon>Metazoa</taxon>
        <taxon>Chordata</taxon>
        <taxon>Craniata</taxon>
        <taxon>Vertebrata</taxon>
        <taxon>Euteleostomi</taxon>
        <taxon>Actinopterygii</taxon>
        <taxon>Neopterygii</taxon>
        <taxon>Teleostei</taxon>
        <taxon>Anguilliformes</taxon>
        <taxon>Anguillidae</taxon>
        <taxon>Anguilla</taxon>
    </lineage>
</organism>
<name>A0A0E9PT17_ANGAN</name>
<reference evidence="1" key="1">
    <citation type="submission" date="2014-11" db="EMBL/GenBank/DDBJ databases">
        <authorList>
            <person name="Amaro Gonzalez C."/>
        </authorList>
    </citation>
    <scope>NUCLEOTIDE SEQUENCE</scope>
</reference>
<proteinExistence type="predicted"/>
<evidence type="ECO:0000313" key="1">
    <source>
        <dbReference type="EMBL" id="JAH07751.1"/>
    </source>
</evidence>
<reference evidence="1" key="2">
    <citation type="journal article" date="2015" name="Fish Shellfish Immunol.">
        <title>Early steps in the European eel (Anguilla anguilla)-Vibrio vulnificus interaction in the gills: Role of the RtxA13 toxin.</title>
        <authorList>
            <person name="Callol A."/>
            <person name="Pajuelo D."/>
            <person name="Ebbesson L."/>
            <person name="Teles M."/>
            <person name="MacKenzie S."/>
            <person name="Amaro C."/>
        </authorList>
    </citation>
    <scope>NUCLEOTIDE SEQUENCE</scope>
</reference>
<dbReference type="AlphaFoldDB" id="A0A0E9PT17"/>
<accession>A0A0E9PT17</accession>
<dbReference type="EMBL" id="GBXM01100826">
    <property type="protein sequence ID" value="JAH07751.1"/>
    <property type="molecule type" value="Transcribed_RNA"/>
</dbReference>
<protein>
    <submittedName>
        <fullName evidence="1">Uncharacterized protein</fullName>
    </submittedName>
</protein>
<sequence length="34" mass="3861">MRPNKVVSVKPVITIFVSNMSGCFSQTLEYENKL</sequence>